<reference evidence="2 3" key="1">
    <citation type="journal article" date="2018" name="Mol. Biol. Evol.">
        <title>Broad Genomic Sampling Reveals a Smut Pathogenic Ancestry of the Fungal Clade Ustilaginomycotina.</title>
        <authorList>
            <person name="Kijpornyongpan T."/>
            <person name="Mondo S.J."/>
            <person name="Barry K."/>
            <person name="Sandor L."/>
            <person name="Lee J."/>
            <person name="Lipzen A."/>
            <person name="Pangilinan J."/>
            <person name="LaButti K."/>
            <person name="Hainaut M."/>
            <person name="Henrissat B."/>
            <person name="Grigoriev I.V."/>
            <person name="Spatafora J.W."/>
            <person name="Aime M.C."/>
        </authorList>
    </citation>
    <scope>NUCLEOTIDE SEQUENCE [LARGE SCALE GENOMIC DNA]</scope>
    <source>
        <strain evidence="2 3">MCA 4186</strain>
    </source>
</reference>
<name>A0A316Z4K5_9BASI</name>
<dbReference type="PANTHER" id="PTHR12806">
    <property type="entry name" value="EAP30 SUBUNIT OF ELL COMPLEX"/>
    <property type="match status" value="1"/>
</dbReference>
<dbReference type="InterPro" id="IPR036388">
    <property type="entry name" value="WH-like_DNA-bd_sf"/>
</dbReference>
<dbReference type="Gene3D" id="1.10.10.10">
    <property type="entry name" value="Winged helix-like DNA-binding domain superfamily/Winged helix DNA-binding domain"/>
    <property type="match status" value="2"/>
</dbReference>
<dbReference type="Pfam" id="PF04157">
    <property type="entry name" value="EAP30"/>
    <property type="match status" value="1"/>
</dbReference>
<dbReference type="RefSeq" id="XP_025595414.1">
    <property type="nucleotide sequence ID" value="XM_025743407.1"/>
</dbReference>
<dbReference type="STRING" id="58919.A0A316Z4K5"/>
<dbReference type="GO" id="GO:0003677">
    <property type="term" value="F:DNA binding"/>
    <property type="evidence" value="ECO:0007669"/>
    <property type="project" value="UniProtKB-KW"/>
</dbReference>
<dbReference type="SUPFAM" id="SSF46785">
    <property type="entry name" value="Winged helix' DNA-binding domain"/>
    <property type="match status" value="1"/>
</dbReference>
<dbReference type="InterPro" id="IPR040608">
    <property type="entry name" value="Snf8/Vps36"/>
</dbReference>
<dbReference type="InterPro" id="IPR036390">
    <property type="entry name" value="WH_DNA-bd_sf"/>
</dbReference>
<dbReference type="PANTHER" id="PTHR12806:SF0">
    <property type="entry name" value="VACUOLAR-SORTING PROTEIN SNF8"/>
    <property type="match status" value="1"/>
</dbReference>
<keyword evidence="2" id="KW-0238">DNA-binding</keyword>
<evidence type="ECO:0000313" key="2">
    <source>
        <dbReference type="EMBL" id="PWN95135.1"/>
    </source>
</evidence>
<dbReference type="AlphaFoldDB" id="A0A316Z4K5"/>
<dbReference type="GO" id="GO:0043328">
    <property type="term" value="P:protein transport to vacuole involved in ubiquitin-dependent protein catabolic process via the multivesicular body sorting pathway"/>
    <property type="evidence" value="ECO:0007669"/>
    <property type="project" value="TreeGrafter"/>
</dbReference>
<evidence type="ECO:0000256" key="1">
    <source>
        <dbReference type="ARBA" id="ARBA00009834"/>
    </source>
</evidence>
<dbReference type="Proteomes" id="UP000245946">
    <property type="component" value="Unassembled WGS sequence"/>
</dbReference>
<dbReference type="GO" id="GO:0000814">
    <property type="term" value="C:ESCRT II complex"/>
    <property type="evidence" value="ECO:0007669"/>
    <property type="project" value="InterPro"/>
</dbReference>
<comment type="similarity">
    <text evidence="1">Belongs to the SNF8 family.</text>
</comment>
<evidence type="ECO:0000313" key="3">
    <source>
        <dbReference type="Proteomes" id="UP000245946"/>
    </source>
</evidence>
<dbReference type="OrthoDB" id="283883at2759"/>
<keyword evidence="3" id="KW-1185">Reference proteome</keyword>
<sequence length="273" mass="28813">MRRGPGLAALERSAHSTQAYGALSSDLSSASLAELRAQLASFSSALRDFAASHRAEILSSHDASFRQSFQQMCAALGVDPLASTSRGGGGGVWEALGLGEWTYALAVQIVDVAVSTRALNGGLIDIHDLCVAVTRLRTGKTPATQAEAGISPDDVARALKTLKPLGAGYELVALGKRTFVRTLPAALDESAGVLLALLATPPTHIPRDAAGLPYLDMHALLPAVPSMLKGEWTFERAERALDEVCNAQGLLWLDDGAPQRRYYSLAAVHMALE</sequence>
<dbReference type="InterPro" id="IPR016689">
    <property type="entry name" value="ESCRT-2_cplx_Snf8"/>
</dbReference>
<organism evidence="2 3">
    <name type="scientific">Tilletiopsis washingtonensis</name>
    <dbReference type="NCBI Taxonomy" id="58919"/>
    <lineage>
        <taxon>Eukaryota</taxon>
        <taxon>Fungi</taxon>
        <taxon>Dikarya</taxon>
        <taxon>Basidiomycota</taxon>
        <taxon>Ustilaginomycotina</taxon>
        <taxon>Exobasidiomycetes</taxon>
        <taxon>Entylomatales</taxon>
        <taxon>Entylomatales incertae sedis</taxon>
        <taxon>Tilletiopsis</taxon>
    </lineage>
</organism>
<dbReference type="Gene3D" id="6.10.140.180">
    <property type="match status" value="1"/>
</dbReference>
<proteinExistence type="inferred from homology"/>
<protein>
    <submittedName>
        <fullName evidence="2">Winged helix DNA-binding domain-containing protein</fullName>
    </submittedName>
</protein>
<gene>
    <name evidence="2" type="ORF">FA09DRAFT_332312</name>
</gene>
<accession>A0A316Z4K5</accession>
<dbReference type="EMBL" id="KZ819306">
    <property type="protein sequence ID" value="PWN95135.1"/>
    <property type="molecule type" value="Genomic_DNA"/>
</dbReference>
<dbReference type="GeneID" id="37270951"/>